<comment type="caution">
    <text evidence="1">The sequence shown here is derived from an EMBL/GenBank/DDBJ whole genome shotgun (WGS) entry which is preliminary data.</text>
</comment>
<dbReference type="Proteomes" id="UP001213000">
    <property type="component" value="Unassembled WGS sequence"/>
</dbReference>
<reference evidence="1" key="1">
    <citation type="submission" date="2022-07" db="EMBL/GenBank/DDBJ databases">
        <title>Genome Sequence of Leucocoprinus birnbaumii.</title>
        <authorList>
            <person name="Buettner E."/>
        </authorList>
    </citation>
    <scope>NUCLEOTIDE SEQUENCE</scope>
    <source>
        <strain evidence="1">VT141</strain>
    </source>
</reference>
<protein>
    <submittedName>
        <fullName evidence="1">Uncharacterized protein</fullName>
    </submittedName>
</protein>
<keyword evidence="2" id="KW-1185">Reference proteome</keyword>
<proteinExistence type="predicted"/>
<name>A0AAD5VIT7_9AGAR</name>
<dbReference type="EMBL" id="JANIEX010001132">
    <property type="protein sequence ID" value="KAJ3560656.1"/>
    <property type="molecule type" value="Genomic_DNA"/>
</dbReference>
<evidence type="ECO:0000313" key="2">
    <source>
        <dbReference type="Proteomes" id="UP001213000"/>
    </source>
</evidence>
<sequence>MPETAEHARLTRIQEAEKVLPGLEGLADGQGVLAKSSDYFYPARLIMRMPGSHKWLVKWWRGNIYQMGHELLTAFSEVETQNLRTSMWKDAASHMEIPLGQWCLACQSNKLTKETAVNEPTIAKFMYEIDNIL</sequence>
<evidence type="ECO:0000313" key="1">
    <source>
        <dbReference type="EMBL" id="KAJ3560656.1"/>
    </source>
</evidence>
<accession>A0AAD5VIT7</accession>
<gene>
    <name evidence="1" type="ORF">NP233_g10695</name>
</gene>
<organism evidence="1 2">
    <name type="scientific">Leucocoprinus birnbaumii</name>
    <dbReference type="NCBI Taxonomy" id="56174"/>
    <lineage>
        <taxon>Eukaryota</taxon>
        <taxon>Fungi</taxon>
        <taxon>Dikarya</taxon>
        <taxon>Basidiomycota</taxon>
        <taxon>Agaricomycotina</taxon>
        <taxon>Agaricomycetes</taxon>
        <taxon>Agaricomycetidae</taxon>
        <taxon>Agaricales</taxon>
        <taxon>Agaricineae</taxon>
        <taxon>Agaricaceae</taxon>
        <taxon>Leucocoprinus</taxon>
    </lineage>
</organism>
<dbReference type="AlphaFoldDB" id="A0AAD5VIT7"/>